<evidence type="ECO:0000256" key="6">
    <source>
        <dbReference type="ARBA" id="ARBA00022898"/>
    </source>
</evidence>
<dbReference type="InterPro" id="IPR050106">
    <property type="entry name" value="HistidinolP_aminotransfase"/>
</dbReference>
<dbReference type="PANTHER" id="PTHR43643:SF3">
    <property type="entry name" value="HISTIDINOL-PHOSPHATE AMINOTRANSFERASE"/>
    <property type="match status" value="1"/>
</dbReference>
<dbReference type="Pfam" id="PF00155">
    <property type="entry name" value="Aminotran_1_2"/>
    <property type="match status" value="1"/>
</dbReference>
<accession>A0A7X2SZV9</accession>
<dbReference type="Proteomes" id="UP000460287">
    <property type="component" value="Unassembled WGS sequence"/>
</dbReference>
<evidence type="ECO:0000256" key="2">
    <source>
        <dbReference type="ARBA" id="ARBA00005011"/>
    </source>
</evidence>
<comment type="pathway">
    <text evidence="2">Amino-acid biosynthesis; L-histidine biosynthesis; L-histidine from 5-phospho-alpha-D-ribose 1-diphosphate: step 7/9.</text>
</comment>
<keyword evidence="4 10" id="KW-0032">Aminotransferase</keyword>
<dbReference type="Gene3D" id="3.40.640.10">
    <property type="entry name" value="Type I PLP-dependent aspartate aminotransferase-like (Major domain)"/>
    <property type="match status" value="1"/>
</dbReference>
<evidence type="ECO:0000313" key="11">
    <source>
        <dbReference type="Proteomes" id="UP000460287"/>
    </source>
</evidence>
<evidence type="ECO:0000256" key="4">
    <source>
        <dbReference type="ARBA" id="ARBA00022576"/>
    </source>
</evidence>
<dbReference type="InterPro" id="IPR015422">
    <property type="entry name" value="PyrdxlP-dep_Trfase_small"/>
</dbReference>
<comment type="similarity">
    <text evidence="8">Belongs to the class-II pyridoxal-phosphate-dependent aminotransferase family.</text>
</comment>
<reference evidence="10 11" key="1">
    <citation type="submission" date="2019-08" db="EMBL/GenBank/DDBJ databases">
        <title>In-depth cultivation of the pig gut microbiome towards novel bacterial diversity and tailored functional studies.</title>
        <authorList>
            <person name="Wylensek D."/>
            <person name="Hitch T.C.A."/>
            <person name="Clavel T."/>
        </authorList>
    </citation>
    <scope>NUCLEOTIDE SEQUENCE [LARGE SCALE GENOMIC DNA]</scope>
    <source>
        <strain evidence="10 11">WCA-383-APC-5B</strain>
    </source>
</reference>
<dbReference type="PANTHER" id="PTHR43643">
    <property type="entry name" value="HISTIDINOL-PHOSPHATE AMINOTRANSFERASE 2"/>
    <property type="match status" value="1"/>
</dbReference>
<gene>
    <name evidence="10" type="ORF">FYJ33_00430</name>
</gene>
<evidence type="ECO:0000256" key="7">
    <source>
        <dbReference type="ARBA" id="ARBA00047481"/>
    </source>
</evidence>
<proteinExistence type="inferred from homology"/>
<dbReference type="Gene3D" id="3.90.1150.10">
    <property type="entry name" value="Aspartate Aminotransferase, domain 1"/>
    <property type="match status" value="1"/>
</dbReference>
<organism evidence="10 11">
    <name type="scientific">Inconstantimicrobium porci</name>
    <dbReference type="NCBI Taxonomy" id="2652291"/>
    <lineage>
        <taxon>Bacteria</taxon>
        <taxon>Bacillati</taxon>
        <taxon>Bacillota</taxon>
        <taxon>Clostridia</taxon>
        <taxon>Eubacteriales</taxon>
        <taxon>Clostridiaceae</taxon>
        <taxon>Inconstantimicrobium</taxon>
    </lineage>
</organism>
<evidence type="ECO:0000256" key="8">
    <source>
        <dbReference type="RuleBase" id="RU003693"/>
    </source>
</evidence>
<dbReference type="EC" id="2.6.1.9" evidence="3"/>
<dbReference type="InterPro" id="IPR001917">
    <property type="entry name" value="Aminotrans_II_pyridoxalP_BS"/>
</dbReference>
<dbReference type="GO" id="GO:0004400">
    <property type="term" value="F:histidinol-phosphate transaminase activity"/>
    <property type="evidence" value="ECO:0007669"/>
    <property type="project" value="UniProtKB-EC"/>
</dbReference>
<dbReference type="SUPFAM" id="SSF53383">
    <property type="entry name" value="PLP-dependent transferases"/>
    <property type="match status" value="1"/>
</dbReference>
<evidence type="ECO:0000256" key="3">
    <source>
        <dbReference type="ARBA" id="ARBA00012748"/>
    </source>
</evidence>
<comment type="caution">
    <text evidence="10">The sequence shown here is derived from an EMBL/GenBank/DDBJ whole genome shotgun (WGS) entry which is preliminary data.</text>
</comment>
<keyword evidence="6 8" id="KW-0663">Pyridoxal phosphate</keyword>
<keyword evidence="5 10" id="KW-0808">Transferase</keyword>
<dbReference type="AlphaFoldDB" id="A0A7X2SZV9"/>
<dbReference type="GO" id="GO:0030170">
    <property type="term" value="F:pyridoxal phosphate binding"/>
    <property type="evidence" value="ECO:0007669"/>
    <property type="project" value="InterPro"/>
</dbReference>
<feature type="domain" description="Aminotransferase class I/classII large" evidence="9">
    <location>
        <begin position="16"/>
        <end position="338"/>
    </location>
</feature>
<dbReference type="InterPro" id="IPR004839">
    <property type="entry name" value="Aminotransferase_I/II_large"/>
</dbReference>
<evidence type="ECO:0000313" key="10">
    <source>
        <dbReference type="EMBL" id="MSR89912.1"/>
    </source>
</evidence>
<protein>
    <recommendedName>
        <fullName evidence="3">histidinol-phosphate transaminase</fullName>
        <ecNumber evidence="3">2.6.1.9</ecNumber>
    </recommendedName>
</protein>
<evidence type="ECO:0000259" key="9">
    <source>
        <dbReference type="Pfam" id="PF00155"/>
    </source>
</evidence>
<dbReference type="RefSeq" id="WP_154529797.1">
    <property type="nucleotide sequence ID" value="NZ_JAQXTV010000132.1"/>
</dbReference>
<sequence length="343" mass="39274">MGVYSQYIDTDSIESIRLNSNEVYMDLDYDLKQKLKKSLSNLEFNRYPSNDMSEIKKLYADYADVKPENIIVCNGSDESLDIIIGSIINDNKKVLTLSPDFVMYDFFTNMFKGKLVKYDVGTKMSFNMDEFIALGKSEDVDLIVFSNPNNPTGMAVNLADILKLLNEFKDKTVIIDEAYYEFNGETVLPYINEFKNLIVTRTLSKAWGLAALRMGFLISNEDNINKFMESKVPYTVSSFSKMAAEIVLQDKQRPIRNAEIIVSERKSLYENLKKIENASHGSVVFYESKSNYIYGRTENKERMLQSLAENNIYIRNFDGSAFRITVGSSEQNEKLLAVLNNVF</sequence>
<dbReference type="CDD" id="cd00609">
    <property type="entry name" value="AAT_like"/>
    <property type="match status" value="1"/>
</dbReference>
<dbReference type="InterPro" id="IPR015424">
    <property type="entry name" value="PyrdxlP-dep_Trfase"/>
</dbReference>
<comment type="catalytic activity">
    <reaction evidence="7">
        <text>L-histidinol phosphate + 2-oxoglutarate = 3-(imidazol-4-yl)-2-oxopropyl phosphate + L-glutamate</text>
        <dbReference type="Rhea" id="RHEA:23744"/>
        <dbReference type="ChEBI" id="CHEBI:16810"/>
        <dbReference type="ChEBI" id="CHEBI:29985"/>
        <dbReference type="ChEBI" id="CHEBI:57766"/>
        <dbReference type="ChEBI" id="CHEBI:57980"/>
        <dbReference type="EC" id="2.6.1.9"/>
    </reaction>
</comment>
<keyword evidence="11" id="KW-1185">Reference proteome</keyword>
<evidence type="ECO:0000256" key="1">
    <source>
        <dbReference type="ARBA" id="ARBA00001933"/>
    </source>
</evidence>
<dbReference type="PROSITE" id="PS00599">
    <property type="entry name" value="AA_TRANSFER_CLASS_2"/>
    <property type="match status" value="1"/>
</dbReference>
<dbReference type="EMBL" id="VULX01000001">
    <property type="protein sequence ID" value="MSR89912.1"/>
    <property type="molecule type" value="Genomic_DNA"/>
</dbReference>
<comment type="cofactor">
    <cofactor evidence="1 8">
        <name>pyridoxal 5'-phosphate</name>
        <dbReference type="ChEBI" id="CHEBI:597326"/>
    </cofactor>
</comment>
<name>A0A7X2SZV9_9CLOT</name>
<dbReference type="InterPro" id="IPR015421">
    <property type="entry name" value="PyrdxlP-dep_Trfase_major"/>
</dbReference>
<evidence type="ECO:0000256" key="5">
    <source>
        <dbReference type="ARBA" id="ARBA00022679"/>
    </source>
</evidence>